<gene>
    <name evidence="3" type="ORF">SAMN05216231_0199</name>
</gene>
<accession>A0A1H0XU10</accession>
<dbReference type="Pfam" id="PF02080">
    <property type="entry name" value="TrkA_C"/>
    <property type="match status" value="1"/>
</dbReference>
<evidence type="ECO:0000313" key="3">
    <source>
        <dbReference type="EMBL" id="SDQ06301.1"/>
    </source>
</evidence>
<evidence type="ECO:0000259" key="2">
    <source>
        <dbReference type="PROSITE" id="PS51202"/>
    </source>
</evidence>
<dbReference type="STRING" id="553311.SAMN05216231_0199"/>
<evidence type="ECO:0000259" key="1">
    <source>
        <dbReference type="PROSITE" id="PS51201"/>
    </source>
</evidence>
<dbReference type="SUPFAM" id="SSF51735">
    <property type="entry name" value="NAD(P)-binding Rossmann-fold domains"/>
    <property type="match status" value="1"/>
</dbReference>
<dbReference type="SUPFAM" id="SSF116726">
    <property type="entry name" value="TrkA C-terminal domain-like"/>
    <property type="match status" value="1"/>
</dbReference>
<dbReference type="InterPro" id="IPR006037">
    <property type="entry name" value="RCK_C"/>
</dbReference>
<dbReference type="Proteomes" id="UP000199444">
    <property type="component" value="Unassembled WGS sequence"/>
</dbReference>
<evidence type="ECO:0000313" key="4">
    <source>
        <dbReference type="Proteomes" id="UP000199444"/>
    </source>
</evidence>
<name>A0A1H0XU10_9BACI</name>
<dbReference type="GO" id="GO:0006813">
    <property type="term" value="P:potassium ion transport"/>
    <property type="evidence" value="ECO:0007669"/>
    <property type="project" value="InterPro"/>
</dbReference>
<dbReference type="AlphaFoldDB" id="A0A1H0XU10"/>
<dbReference type="Gene3D" id="3.30.70.1450">
    <property type="entry name" value="Regulator of K+ conductance, C-terminal domain"/>
    <property type="match status" value="1"/>
</dbReference>
<dbReference type="InterPro" id="IPR036291">
    <property type="entry name" value="NAD(P)-bd_dom_sf"/>
</dbReference>
<dbReference type="GO" id="GO:0008324">
    <property type="term" value="F:monoatomic cation transmembrane transporter activity"/>
    <property type="evidence" value="ECO:0007669"/>
    <property type="project" value="InterPro"/>
</dbReference>
<dbReference type="PANTHER" id="PTHR43833">
    <property type="entry name" value="POTASSIUM CHANNEL PROTEIN 2-RELATED-RELATED"/>
    <property type="match status" value="1"/>
</dbReference>
<dbReference type="PANTHER" id="PTHR43833:SF7">
    <property type="entry name" value="KTR SYSTEM POTASSIUM UPTAKE PROTEIN C"/>
    <property type="match status" value="1"/>
</dbReference>
<protein>
    <submittedName>
        <fullName evidence="3">Trk system potassium uptake protein TrkA</fullName>
    </submittedName>
</protein>
<feature type="domain" description="RCK N-terminal" evidence="1">
    <location>
        <begin position="7"/>
        <end position="123"/>
    </location>
</feature>
<dbReference type="PROSITE" id="PS51201">
    <property type="entry name" value="RCK_N"/>
    <property type="match status" value="1"/>
</dbReference>
<dbReference type="InterPro" id="IPR050721">
    <property type="entry name" value="Trk_Ktr_HKT_K-transport"/>
</dbReference>
<dbReference type="InterPro" id="IPR003148">
    <property type="entry name" value="RCK_N"/>
</dbReference>
<dbReference type="EMBL" id="FNKD01000001">
    <property type="protein sequence ID" value="SDQ06301.1"/>
    <property type="molecule type" value="Genomic_DNA"/>
</dbReference>
<dbReference type="Gene3D" id="3.40.50.720">
    <property type="entry name" value="NAD(P)-binding Rossmann-like Domain"/>
    <property type="match status" value="1"/>
</dbReference>
<proteinExistence type="predicted"/>
<dbReference type="PROSITE" id="PS51202">
    <property type="entry name" value="RCK_C"/>
    <property type="match status" value="1"/>
</dbReference>
<keyword evidence="4" id="KW-1185">Reference proteome</keyword>
<dbReference type="Pfam" id="PF02254">
    <property type="entry name" value="TrkA_N"/>
    <property type="match status" value="1"/>
</dbReference>
<organism evidence="3 4">
    <name type="scientific">Virgibacillus salinus</name>
    <dbReference type="NCBI Taxonomy" id="553311"/>
    <lineage>
        <taxon>Bacteria</taxon>
        <taxon>Bacillati</taxon>
        <taxon>Bacillota</taxon>
        <taxon>Bacilli</taxon>
        <taxon>Bacillales</taxon>
        <taxon>Bacillaceae</taxon>
        <taxon>Virgibacillus</taxon>
    </lineage>
</organism>
<dbReference type="InterPro" id="IPR036721">
    <property type="entry name" value="RCK_C_sf"/>
</dbReference>
<sequence>MKQKPVRKEFAVIGLGRFGGNLCKELVSQGVDVLALDKSLERVQEFSSLVSHAAELDAIDEESLKTVGISNFNCVIISLGEGIQSSILATLILKEMGIEQVWVKAQDEYHEKVLRKIGADKIIHPERDMAIRIANHIVSDKVTDYIELSDKYSIVEIIASKKIAGKTLSELDIRAKYNCSVIAIKRSSNNILISPPADTKIIVTDVLIAIGSNNNLEHFENEGV</sequence>
<feature type="domain" description="RCK C-terminal" evidence="2">
    <location>
        <begin position="140"/>
        <end position="224"/>
    </location>
</feature>
<reference evidence="3 4" key="1">
    <citation type="submission" date="2016-10" db="EMBL/GenBank/DDBJ databases">
        <authorList>
            <person name="de Groot N.N."/>
        </authorList>
    </citation>
    <scope>NUCLEOTIDE SEQUENCE [LARGE SCALE GENOMIC DNA]</scope>
    <source>
        <strain evidence="3 4">CGMCC 1.10449</strain>
    </source>
</reference>